<gene>
    <name evidence="3" type="ORF">Q8X39_15885</name>
</gene>
<proteinExistence type="predicted"/>
<dbReference type="Proteomes" id="UP001235760">
    <property type="component" value="Unassembled WGS sequence"/>
</dbReference>
<name>A0ABT9G7G8_LEPDI</name>
<evidence type="ECO:0000313" key="3">
    <source>
        <dbReference type="EMBL" id="MDP4302118.1"/>
    </source>
</evidence>
<keyword evidence="4" id="KW-1185">Reference proteome</keyword>
<dbReference type="RefSeq" id="WP_305750660.1">
    <property type="nucleotide sequence ID" value="NZ_JAUZEE010000009.1"/>
</dbReference>
<dbReference type="NCBIfam" id="TIGR04438">
    <property type="entry name" value="small_Trp_rich"/>
    <property type="match status" value="1"/>
</dbReference>
<comment type="caution">
    <text evidence="3">The sequence shown here is derived from an EMBL/GenBank/DDBJ whole genome shotgun (WGS) entry which is preliminary data.</text>
</comment>
<keyword evidence="2" id="KW-0472">Membrane</keyword>
<dbReference type="InterPro" id="IPR031044">
    <property type="entry name" value="Small_Trp_rich"/>
</dbReference>
<keyword evidence="2" id="KW-0812">Transmembrane</keyword>
<accession>A0ABT9G7G8</accession>
<evidence type="ECO:0000313" key="4">
    <source>
        <dbReference type="Proteomes" id="UP001235760"/>
    </source>
</evidence>
<evidence type="ECO:0000256" key="1">
    <source>
        <dbReference type="SAM" id="MobiDB-lite"/>
    </source>
</evidence>
<feature type="transmembrane region" description="Helical" evidence="2">
    <location>
        <begin position="26"/>
        <end position="42"/>
    </location>
</feature>
<sequence>MALVLLGLVMVITGWLEIGPAAGWPLWVRLLPFALALLWWWWSDASGRTRRLEDQKYEDLKKERRRRQTEAIGLKDRRRSRRR</sequence>
<evidence type="ECO:0000256" key="2">
    <source>
        <dbReference type="SAM" id="Phobius"/>
    </source>
</evidence>
<feature type="region of interest" description="Disordered" evidence="1">
    <location>
        <begin position="61"/>
        <end position="83"/>
    </location>
</feature>
<reference evidence="3 4" key="1">
    <citation type="submission" date="2023-08" db="EMBL/GenBank/DDBJ databases">
        <authorList>
            <person name="Roldan D.M."/>
            <person name="Menes R.J."/>
        </authorList>
    </citation>
    <scope>NUCLEOTIDE SEQUENCE [LARGE SCALE GENOMIC DNA]</scope>
    <source>
        <strain evidence="3 4">CCM 2812</strain>
    </source>
</reference>
<protein>
    <submittedName>
        <fullName evidence="3">TIGR04438 family Trp-rich protein</fullName>
    </submittedName>
</protein>
<organism evidence="3 4">
    <name type="scientific">Leptothrix discophora</name>
    <dbReference type="NCBI Taxonomy" id="89"/>
    <lineage>
        <taxon>Bacteria</taxon>
        <taxon>Pseudomonadati</taxon>
        <taxon>Pseudomonadota</taxon>
        <taxon>Betaproteobacteria</taxon>
        <taxon>Burkholderiales</taxon>
        <taxon>Sphaerotilaceae</taxon>
        <taxon>Leptothrix</taxon>
    </lineage>
</organism>
<keyword evidence="2" id="KW-1133">Transmembrane helix</keyword>
<dbReference type="EMBL" id="JAUZEE010000009">
    <property type="protein sequence ID" value="MDP4302118.1"/>
    <property type="molecule type" value="Genomic_DNA"/>
</dbReference>